<dbReference type="InterPro" id="IPR051265">
    <property type="entry name" value="HIBADH-related_NP60_sf"/>
</dbReference>
<feature type="active site" evidence="3">
    <location>
        <position position="171"/>
    </location>
</feature>
<dbReference type="GO" id="GO:0051287">
    <property type="term" value="F:NAD binding"/>
    <property type="evidence" value="ECO:0007669"/>
    <property type="project" value="InterPro"/>
</dbReference>
<evidence type="ECO:0000256" key="1">
    <source>
        <dbReference type="ARBA" id="ARBA00023002"/>
    </source>
</evidence>
<proteinExistence type="predicted"/>
<evidence type="ECO:0000259" key="5">
    <source>
        <dbReference type="Pfam" id="PF14833"/>
    </source>
</evidence>
<dbReference type="InterPro" id="IPR029154">
    <property type="entry name" value="HIBADH-like_NADP-bd"/>
</dbReference>
<dbReference type="SUPFAM" id="SSF51735">
    <property type="entry name" value="NAD(P)-binding Rossmann-fold domains"/>
    <property type="match status" value="1"/>
</dbReference>
<feature type="domain" description="6-phosphogluconate dehydrogenase NADP-binding" evidence="4">
    <location>
        <begin position="2"/>
        <end position="162"/>
    </location>
</feature>
<dbReference type="InterPro" id="IPR013328">
    <property type="entry name" value="6PGD_dom2"/>
</dbReference>
<dbReference type="PROSITE" id="PS00895">
    <property type="entry name" value="3_HYDROXYISOBUT_DH"/>
    <property type="match status" value="1"/>
</dbReference>
<evidence type="ECO:0000259" key="4">
    <source>
        <dbReference type="Pfam" id="PF03446"/>
    </source>
</evidence>
<sequence>MKIAFLGLGAMGVRMVEHLLNAGHDVTVWNRTSEKMAVLVEKGAAKAESPKAAAAGKDVVFSMVRDDEASQAVWLDEASGAIHGMGAGSVAVECSTLSLAGLQTLAQAFRVQGRALVDAPLSGSRPQAEAATLVFFAGGDNDAVAKVTPLLNTMGSAVHHAGPLGSGAAIKLAVNAMLATQVATMAELCKFLQAQDLPVPGALEMMASSPVFSPAANLAGQSMANSNFAPLFPVELVAKDLDYFQRSSPNAAVISQVKQTFDAAIAAGFGDEQMTAVVKLDR</sequence>
<dbReference type="PIRSF" id="PIRSF000103">
    <property type="entry name" value="HIBADH"/>
    <property type="match status" value="1"/>
</dbReference>
<dbReference type="Gene3D" id="3.40.50.720">
    <property type="entry name" value="NAD(P)-binding Rossmann-like Domain"/>
    <property type="match status" value="1"/>
</dbReference>
<reference evidence="6 7" key="1">
    <citation type="journal article" date="2009" name="PLoS ONE">
        <title>The complete genome of Teredinibacter turnerae T7901: an intracellular endosymbiont of marine wood-boring bivalves (shipworms).</title>
        <authorList>
            <person name="Yang J.C."/>
            <person name="Madupu R."/>
            <person name="Durkin A.S."/>
            <person name="Ekborg N.A."/>
            <person name="Pedamallu C.S."/>
            <person name="Hostetler J.B."/>
            <person name="Radune D."/>
            <person name="Toms B.S."/>
            <person name="Henrissat B."/>
            <person name="Coutinho P.M."/>
            <person name="Schwarz S."/>
            <person name="Field L."/>
            <person name="Trindade-Silva A.E."/>
            <person name="Soares C.A.G."/>
            <person name="Elshahawi S."/>
            <person name="Hanora A."/>
            <person name="Schmidt E.W."/>
            <person name="Haygood M.G."/>
            <person name="Posfai J."/>
            <person name="Benner J."/>
            <person name="Madinger C."/>
            <person name="Nove J."/>
            <person name="Anton B."/>
            <person name="Chaudhary K."/>
            <person name="Foster J."/>
            <person name="Holman A."/>
            <person name="Kumar S."/>
            <person name="Lessard P.A."/>
            <person name="Luyten Y.A."/>
            <person name="Slatko B."/>
            <person name="Wood N."/>
            <person name="Wu B."/>
            <person name="Teplitski M."/>
            <person name="Mougous J.D."/>
            <person name="Ward N."/>
            <person name="Eisen J.A."/>
            <person name="Badger J.H."/>
            <person name="Distel D.L."/>
        </authorList>
    </citation>
    <scope>NUCLEOTIDE SEQUENCE [LARGE SCALE GENOMIC DNA]</scope>
    <source>
        <strain evidence="7">ATCC 39867 / T7901</strain>
    </source>
</reference>
<protein>
    <submittedName>
        <fullName evidence="6">NAD binding domain-containing protein</fullName>
    </submittedName>
</protein>
<feature type="domain" description="3-hydroxyisobutyrate dehydrogenase-like NAD-binding" evidence="5">
    <location>
        <begin position="165"/>
        <end position="280"/>
    </location>
</feature>
<dbReference type="InterPro" id="IPR002204">
    <property type="entry name" value="3-OH-isobutyrate_DH-rel_CS"/>
</dbReference>
<dbReference type="STRING" id="377629.TERTU_3327"/>
<dbReference type="eggNOG" id="COG2084">
    <property type="taxonomic scope" value="Bacteria"/>
</dbReference>
<dbReference type="InterPro" id="IPR006115">
    <property type="entry name" value="6PGDH_NADP-bd"/>
</dbReference>
<dbReference type="HOGENOM" id="CLU_035117_0_3_6"/>
<keyword evidence="1" id="KW-0560">Oxidoreductase</keyword>
<keyword evidence="7" id="KW-1185">Reference proteome</keyword>
<dbReference type="InterPro" id="IPR008927">
    <property type="entry name" value="6-PGluconate_DH-like_C_sf"/>
</dbReference>
<dbReference type="RefSeq" id="WP_015818175.1">
    <property type="nucleotide sequence ID" value="NC_012997.1"/>
</dbReference>
<keyword evidence="2" id="KW-0520">NAD</keyword>
<dbReference type="PANTHER" id="PTHR43580">
    <property type="entry name" value="OXIDOREDUCTASE GLYR1-RELATED"/>
    <property type="match status" value="1"/>
</dbReference>
<dbReference type="GO" id="GO:0050661">
    <property type="term" value="F:NADP binding"/>
    <property type="evidence" value="ECO:0007669"/>
    <property type="project" value="InterPro"/>
</dbReference>
<dbReference type="KEGG" id="ttu:TERTU_3327"/>
<accession>C5BQJ5</accession>
<dbReference type="SUPFAM" id="SSF48179">
    <property type="entry name" value="6-phosphogluconate dehydrogenase C-terminal domain-like"/>
    <property type="match status" value="1"/>
</dbReference>
<dbReference type="InterPro" id="IPR036291">
    <property type="entry name" value="NAD(P)-bd_dom_sf"/>
</dbReference>
<name>C5BQJ5_TERTT</name>
<dbReference type="AlphaFoldDB" id="C5BQJ5"/>
<dbReference type="EMBL" id="CP001614">
    <property type="protein sequence ID" value="ACR12063.1"/>
    <property type="molecule type" value="Genomic_DNA"/>
</dbReference>
<evidence type="ECO:0000256" key="2">
    <source>
        <dbReference type="ARBA" id="ARBA00023027"/>
    </source>
</evidence>
<gene>
    <name evidence="6" type="ordered locus">TERTU_3327</name>
</gene>
<dbReference type="Pfam" id="PF14833">
    <property type="entry name" value="NAD_binding_11"/>
    <property type="match status" value="1"/>
</dbReference>
<dbReference type="Gene3D" id="1.10.1040.10">
    <property type="entry name" value="N-(1-d-carboxylethyl)-l-norvaline Dehydrogenase, domain 2"/>
    <property type="match status" value="1"/>
</dbReference>
<dbReference type="Pfam" id="PF03446">
    <property type="entry name" value="NAD_binding_2"/>
    <property type="match status" value="1"/>
</dbReference>
<organism evidence="6 7">
    <name type="scientific">Teredinibacter turnerae (strain ATCC 39867 / T7901)</name>
    <dbReference type="NCBI Taxonomy" id="377629"/>
    <lineage>
        <taxon>Bacteria</taxon>
        <taxon>Pseudomonadati</taxon>
        <taxon>Pseudomonadota</taxon>
        <taxon>Gammaproteobacteria</taxon>
        <taxon>Cellvibrionales</taxon>
        <taxon>Cellvibrionaceae</taxon>
        <taxon>Teredinibacter</taxon>
    </lineage>
</organism>
<dbReference type="GO" id="GO:0016491">
    <property type="term" value="F:oxidoreductase activity"/>
    <property type="evidence" value="ECO:0007669"/>
    <property type="project" value="UniProtKB-KW"/>
</dbReference>
<evidence type="ECO:0000256" key="3">
    <source>
        <dbReference type="PIRSR" id="PIRSR000103-1"/>
    </source>
</evidence>
<dbReference type="GO" id="GO:0016054">
    <property type="term" value="P:organic acid catabolic process"/>
    <property type="evidence" value="ECO:0007669"/>
    <property type="project" value="UniProtKB-ARBA"/>
</dbReference>
<dbReference type="PANTHER" id="PTHR43580:SF2">
    <property type="entry name" value="CYTOKINE-LIKE NUCLEAR FACTOR N-PAC"/>
    <property type="match status" value="1"/>
</dbReference>
<dbReference type="InterPro" id="IPR015815">
    <property type="entry name" value="HIBADH-related"/>
</dbReference>
<evidence type="ECO:0000313" key="6">
    <source>
        <dbReference type="EMBL" id="ACR12063.1"/>
    </source>
</evidence>
<evidence type="ECO:0000313" key="7">
    <source>
        <dbReference type="Proteomes" id="UP000009080"/>
    </source>
</evidence>
<dbReference type="OrthoDB" id="9786703at2"/>
<dbReference type="Proteomes" id="UP000009080">
    <property type="component" value="Chromosome"/>
</dbReference>